<name>A0ABV9I250_9FLAO</name>
<evidence type="ECO:0000313" key="1">
    <source>
        <dbReference type="EMBL" id="MFC4636178.1"/>
    </source>
</evidence>
<evidence type="ECO:0000313" key="2">
    <source>
        <dbReference type="Proteomes" id="UP001596043"/>
    </source>
</evidence>
<accession>A0ABV9I250</accession>
<reference evidence="2" key="1">
    <citation type="journal article" date="2019" name="Int. J. Syst. Evol. Microbiol.">
        <title>The Global Catalogue of Microorganisms (GCM) 10K type strain sequencing project: providing services to taxonomists for standard genome sequencing and annotation.</title>
        <authorList>
            <consortium name="The Broad Institute Genomics Platform"/>
            <consortium name="The Broad Institute Genome Sequencing Center for Infectious Disease"/>
            <person name="Wu L."/>
            <person name="Ma J."/>
        </authorList>
    </citation>
    <scope>NUCLEOTIDE SEQUENCE [LARGE SCALE GENOMIC DNA]</scope>
    <source>
        <strain evidence="2">YJ-61-S</strain>
    </source>
</reference>
<keyword evidence="2" id="KW-1185">Reference proteome</keyword>
<dbReference type="RefSeq" id="WP_379982122.1">
    <property type="nucleotide sequence ID" value="NZ_JBHSFV010000016.1"/>
</dbReference>
<sequence>MPLVKATLENAIKALLEEEKAKEDDGSSSIDNIASKLATAIDTYIKSGTVMTTVATTGSASAQTGTGVGNIT</sequence>
<dbReference type="EMBL" id="JBHSFV010000016">
    <property type="protein sequence ID" value="MFC4636178.1"/>
    <property type="molecule type" value="Genomic_DNA"/>
</dbReference>
<protein>
    <recommendedName>
        <fullName evidence="3">Variable large protein</fullName>
    </recommendedName>
</protein>
<gene>
    <name evidence="1" type="ORF">ACFO3O_19885</name>
</gene>
<dbReference type="Proteomes" id="UP001596043">
    <property type="component" value="Unassembled WGS sequence"/>
</dbReference>
<evidence type="ECO:0008006" key="3">
    <source>
        <dbReference type="Google" id="ProtNLM"/>
    </source>
</evidence>
<proteinExistence type="predicted"/>
<organism evidence="1 2">
    <name type="scientific">Dokdonia ponticola</name>
    <dbReference type="NCBI Taxonomy" id="2041041"/>
    <lineage>
        <taxon>Bacteria</taxon>
        <taxon>Pseudomonadati</taxon>
        <taxon>Bacteroidota</taxon>
        <taxon>Flavobacteriia</taxon>
        <taxon>Flavobacteriales</taxon>
        <taxon>Flavobacteriaceae</taxon>
        <taxon>Dokdonia</taxon>
    </lineage>
</organism>
<comment type="caution">
    <text evidence="1">The sequence shown here is derived from an EMBL/GenBank/DDBJ whole genome shotgun (WGS) entry which is preliminary data.</text>
</comment>